<evidence type="ECO:0000313" key="2">
    <source>
        <dbReference type="Proteomes" id="UP000789366"/>
    </source>
</evidence>
<evidence type="ECO:0000313" key="1">
    <source>
        <dbReference type="EMBL" id="CAG8698362.1"/>
    </source>
</evidence>
<feature type="non-terminal residue" evidence="1">
    <location>
        <position position="42"/>
    </location>
</feature>
<sequence length="42" mass="4859">MHFFELVAVEVLIEQSAYIKGLILEMDIVELLRSMGLEFECV</sequence>
<protein>
    <submittedName>
        <fullName evidence="1">13714_t:CDS:1</fullName>
    </submittedName>
</protein>
<comment type="caution">
    <text evidence="1">The sequence shown here is derived from an EMBL/GenBank/DDBJ whole genome shotgun (WGS) entry which is preliminary data.</text>
</comment>
<name>A0ACA9P9M9_9GLOM</name>
<dbReference type="Proteomes" id="UP000789366">
    <property type="component" value="Unassembled WGS sequence"/>
</dbReference>
<proteinExistence type="predicted"/>
<gene>
    <name evidence="1" type="ORF">SPELUC_LOCUS11140</name>
</gene>
<organism evidence="1 2">
    <name type="scientific">Cetraspora pellucida</name>
    <dbReference type="NCBI Taxonomy" id="1433469"/>
    <lineage>
        <taxon>Eukaryota</taxon>
        <taxon>Fungi</taxon>
        <taxon>Fungi incertae sedis</taxon>
        <taxon>Mucoromycota</taxon>
        <taxon>Glomeromycotina</taxon>
        <taxon>Glomeromycetes</taxon>
        <taxon>Diversisporales</taxon>
        <taxon>Gigasporaceae</taxon>
        <taxon>Cetraspora</taxon>
    </lineage>
</organism>
<dbReference type="EMBL" id="CAJVPW010022660">
    <property type="protein sequence ID" value="CAG8698362.1"/>
    <property type="molecule type" value="Genomic_DNA"/>
</dbReference>
<reference evidence="1" key="1">
    <citation type="submission" date="2021-06" db="EMBL/GenBank/DDBJ databases">
        <authorList>
            <person name="Kallberg Y."/>
            <person name="Tangrot J."/>
            <person name="Rosling A."/>
        </authorList>
    </citation>
    <scope>NUCLEOTIDE SEQUENCE</scope>
    <source>
        <strain evidence="1">28 12/20/2015</strain>
    </source>
</reference>
<keyword evidence="2" id="KW-1185">Reference proteome</keyword>
<accession>A0ACA9P9M9</accession>